<organism evidence="3">
    <name type="scientific">viral metagenome</name>
    <dbReference type="NCBI Taxonomy" id="1070528"/>
    <lineage>
        <taxon>unclassified sequences</taxon>
        <taxon>metagenomes</taxon>
        <taxon>organismal metagenomes</taxon>
    </lineage>
</organism>
<dbReference type="EMBL" id="MN740233">
    <property type="protein sequence ID" value="QHT95025.1"/>
    <property type="molecule type" value="Genomic_DNA"/>
</dbReference>
<name>A0A6C0IR86_9ZZZZ</name>
<accession>A0A6C0IR86</accession>
<feature type="region of interest" description="Disordered" evidence="1">
    <location>
        <begin position="536"/>
        <end position="559"/>
    </location>
</feature>
<evidence type="ECO:0000256" key="1">
    <source>
        <dbReference type="SAM" id="MobiDB-lite"/>
    </source>
</evidence>
<evidence type="ECO:0000256" key="2">
    <source>
        <dbReference type="SAM" id="Phobius"/>
    </source>
</evidence>
<sequence length="568" mass="64910">MSDNILDAIQGQVLFIWGKVYLLICVISFIFVSYHFGKALVTYSHTGEFPDTFVSNREKMFDNNKFQQIVFPRLDDYDVELAIPPGQILHSTVQGNWGFSTDPNGDGLALGVYRDGYSADGSIFKGKSGKRYKRMLEQGPYTIKYETRKSSEQGHDVKIYVNEKLIHNLQNEGVSSDKLKVLGTNYANYNDLTQDKSRGRRKIDYIKFIPKQSNKIESFTSTRDSKRVEYTENKLKMYFTNIKNAETVNSSPEEIKKITKELFDDKWKGFEYAGSIGYYLIHKEAASGIPASDIIETHKDDFLAGLDTDPYFNKKFNDEIAKKIANTLGYEKKEELAKMMEKAISKIKAITFTVKPINIGENKESNFKKISEKVPYKIEPRFMKQQPKNRVPQAEVISATSQKDLFCPKNCVKPSLIDGNCGKDIIRMVVEGQDKFYRKCSYRCKDRFEKDYENYDKSGPGNPYDVKRDGCRYTQAHCVSNCNKVLVEVDEQGRDLNALANNYTRTSETEKYAKSRLFATKATTGLFGANDNRLGGSKTAYKTDYKPQDPNPKQGPINYDAIWDFSAK</sequence>
<keyword evidence="2" id="KW-0812">Transmembrane</keyword>
<evidence type="ECO:0000313" key="3">
    <source>
        <dbReference type="EMBL" id="QHT95025.1"/>
    </source>
</evidence>
<dbReference type="AlphaFoldDB" id="A0A6C0IR86"/>
<feature type="transmembrane region" description="Helical" evidence="2">
    <location>
        <begin position="12"/>
        <end position="36"/>
    </location>
</feature>
<proteinExistence type="predicted"/>
<keyword evidence="2" id="KW-1133">Transmembrane helix</keyword>
<protein>
    <submittedName>
        <fullName evidence="3">Uncharacterized protein</fullName>
    </submittedName>
</protein>
<keyword evidence="2" id="KW-0472">Membrane</keyword>
<reference evidence="3" key="1">
    <citation type="journal article" date="2020" name="Nature">
        <title>Giant virus diversity and host interactions through global metagenomics.</title>
        <authorList>
            <person name="Schulz F."/>
            <person name="Roux S."/>
            <person name="Paez-Espino D."/>
            <person name="Jungbluth S."/>
            <person name="Walsh D.A."/>
            <person name="Denef V.J."/>
            <person name="McMahon K.D."/>
            <person name="Konstantinidis K.T."/>
            <person name="Eloe-Fadrosh E.A."/>
            <person name="Kyrpides N.C."/>
            <person name="Woyke T."/>
        </authorList>
    </citation>
    <scope>NUCLEOTIDE SEQUENCE</scope>
    <source>
        <strain evidence="3">GVMAG-M-3300024261-37</strain>
    </source>
</reference>